<feature type="compositionally biased region" description="Pro residues" evidence="1">
    <location>
        <begin position="332"/>
        <end position="350"/>
    </location>
</feature>
<gene>
    <name evidence="2" type="ORF">CLUP02_18413</name>
</gene>
<dbReference type="Proteomes" id="UP000830671">
    <property type="component" value="Chromosome 11"/>
</dbReference>
<keyword evidence="3" id="KW-1185">Reference proteome</keyword>
<feature type="region of interest" description="Disordered" evidence="1">
    <location>
        <begin position="330"/>
        <end position="463"/>
    </location>
</feature>
<feature type="compositionally biased region" description="Low complexity" evidence="1">
    <location>
        <begin position="351"/>
        <end position="360"/>
    </location>
</feature>
<proteinExistence type="predicted"/>
<dbReference type="RefSeq" id="XP_049138539.1">
    <property type="nucleotide sequence ID" value="XM_049297315.1"/>
</dbReference>
<feature type="compositionally biased region" description="Acidic residues" evidence="1">
    <location>
        <begin position="405"/>
        <end position="428"/>
    </location>
</feature>
<evidence type="ECO:0000313" key="3">
    <source>
        <dbReference type="Proteomes" id="UP000830671"/>
    </source>
</evidence>
<organism evidence="2 3">
    <name type="scientific">Colletotrichum lupini</name>
    <dbReference type="NCBI Taxonomy" id="145971"/>
    <lineage>
        <taxon>Eukaryota</taxon>
        <taxon>Fungi</taxon>
        <taxon>Dikarya</taxon>
        <taxon>Ascomycota</taxon>
        <taxon>Pezizomycotina</taxon>
        <taxon>Sordariomycetes</taxon>
        <taxon>Hypocreomycetidae</taxon>
        <taxon>Glomerellales</taxon>
        <taxon>Glomerellaceae</taxon>
        <taxon>Colletotrichum</taxon>
        <taxon>Colletotrichum acutatum species complex</taxon>
    </lineage>
</organism>
<reference evidence="2" key="1">
    <citation type="journal article" date="2021" name="Mol. Plant Microbe Interact.">
        <title>Complete Genome Sequence of the Plant-Pathogenic Fungus Colletotrichum lupini.</title>
        <authorList>
            <person name="Baroncelli R."/>
            <person name="Pensec F."/>
            <person name="Da Lio D."/>
            <person name="Boufleur T."/>
            <person name="Vicente I."/>
            <person name="Sarrocco S."/>
            <person name="Picot A."/>
            <person name="Baraldi E."/>
            <person name="Sukno S."/>
            <person name="Thon M."/>
            <person name="Le Floch G."/>
        </authorList>
    </citation>
    <scope>NUCLEOTIDE SEQUENCE</scope>
    <source>
        <strain evidence="2">IMI 504893</strain>
    </source>
</reference>
<accession>A0A9Q8WAR5</accession>
<feature type="compositionally biased region" description="Basic and acidic residues" evidence="1">
    <location>
        <begin position="451"/>
        <end position="463"/>
    </location>
</feature>
<dbReference type="GeneID" id="73352325"/>
<dbReference type="AlphaFoldDB" id="A0A9Q8WAR5"/>
<dbReference type="KEGG" id="clup:CLUP02_18413"/>
<protein>
    <submittedName>
        <fullName evidence="2">Uncharacterized protein</fullName>
    </submittedName>
</protein>
<evidence type="ECO:0000256" key="1">
    <source>
        <dbReference type="SAM" id="MobiDB-lite"/>
    </source>
</evidence>
<evidence type="ECO:0000313" key="2">
    <source>
        <dbReference type="EMBL" id="UQC76898.1"/>
    </source>
</evidence>
<sequence length="518" mass="56959">MGLELTCMISLTRNAPICLCATDELQVQLNLQKAQAMRYVYARFMRSVSSLRDVSFPDLFDLDTHANIAALVFRSLLCRTLPFLSTGLILSTKTANMSLTIIPKPIEQENDIQLSLQNLRQATTIAENVLVGGQSIPELWQTLRKQHWHHAWRAHQKKTQEQQDDETTTDPRDWVAFVKGVMSRRDLDFVILVVYRDEAQTLRDNSHKEFKRRYKAFRNSITGMNDEEVVFQLSFKAIASVAALRAMNGVLSSRSPGERIEVGELFALARREMLVRHRDPCTPPTVAIQDVAKAVKFLRAQQPSLAPALSPAPVSASASASASATATAPAPALVPAPAPAPEPAPVPDPQPQAQAQAKTPELPTPSSAGPTSPIPEFTGLKRAAPSLAHGSPKPPTPKRVRVASDEEERGDQEQEQQPDNDADEDDINFGDPFWNLDEPELLDNEPAPLSDKPKPPADRVQQEADAWRDLVHQILATALPTTAPMLFNGRVAALLAAAKEVGLLVDDVLEEDPLHEES</sequence>
<name>A0A9Q8WAR5_9PEZI</name>
<dbReference type="EMBL" id="CP019473">
    <property type="protein sequence ID" value="UQC76898.1"/>
    <property type="molecule type" value="Genomic_DNA"/>
</dbReference>